<dbReference type="GO" id="GO:0036498">
    <property type="term" value="P:IRE1-mediated unfolded protein response"/>
    <property type="evidence" value="ECO:0007669"/>
    <property type="project" value="TreeGrafter"/>
</dbReference>
<dbReference type="InterPro" id="IPR036770">
    <property type="entry name" value="Ankyrin_rpt-contain_sf"/>
</dbReference>
<protein>
    <submittedName>
        <fullName evidence="7">Uncharacterized protein LOC116308632</fullName>
    </submittedName>
</protein>
<evidence type="ECO:0000313" key="6">
    <source>
        <dbReference type="Proteomes" id="UP000515163"/>
    </source>
</evidence>
<dbReference type="InterPro" id="IPR010513">
    <property type="entry name" value="KEN_dom"/>
</dbReference>
<dbReference type="Pfam" id="PF12796">
    <property type="entry name" value="Ank_2"/>
    <property type="match status" value="1"/>
</dbReference>
<dbReference type="GO" id="GO:0004674">
    <property type="term" value="F:protein serine/threonine kinase activity"/>
    <property type="evidence" value="ECO:0007669"/>
    <property type="project" value="InterPro"/>
</dbReference>
<keyword evidence="2" id="KW-0547">Nucleotide-binding</keyword>
<dbReference type="PANTHER" id="PTHR13954">
    <property type="entry name" value="IRE1-RELATED"/>
    <property type="match status" value="1"/>
</dbReference>
<dbReference type="SUPFAM" id="SSF56112">
    <property type="entry name" value="Protein kinase-like (PK-like)"/>
    <property type="match status" value="1"/>
</dbReference>
<dbReference type="GO" id="GO:0006397">
    <property type="term" value="P:mRNA processing"/>
    <property type="evidence" value="ECO:0007669"/>
    <property type="project" value="InterPro"/>
</dbReference>
<keyword evidence="1" id="KW-0732">Signal</keyword>
<dbReference type="Gene3D" id="1.10.510.10">
    <property type="entry name" value="Transferase(Phosphotransferase) domain 1"/>
    <property type="match status" value="1"/>
</dbReference>
<dbReference type="GO" id="GO:0005524">
    <property type="term" value="F:ATP binding"/>
    <property type="evidence" value="ECO:0007669"/>
    <property type="project" value="UniProtKB-KW"/>
</dbReference>
<dbReference type="InParanoid" id="A0A6P8JBA7"/>
<sequence>MPGTGSQQNAETPVKFALIEAVKNHDESEVKRLIAARVDVNEADYQGKTALIHAVQNNVDIEIIKVLVENGDATVNAKDSYNRNSLFYAITKSKDTAEYLFKKTDKLNNSNVSRILKFFLESLCTKRHDSHPTIDEVVPLLEAKGLTSEILASSIVNILLCKSPLLLTSMIDNHRPRNSDHLMFHLHEKRKSLLGALKEACECKFMENYPKKESIKQVLEMIGGDHNRSISDILNSLKEHDPDPNFADSEDNTAFHYAACLPWMKVSTESIKETCLELKSFGVAWNRTNLQDQTPLLICLSGSMEHLKDDDKLTAMKGLVEVCKFLVTGASSLKETTQDGESVFHLVIKLFQQGFEIPEQTIRQGVIDEMMKLLDCFTPLRVNKTVVQQRNDDLNSPLHLWASLALTTPDYTSCVTPEKTFKQLLKVIFDHLLNCGAKNINDRNKKEETALHFCNTWGAVKLLMDVGANTSDKDSSKRPPLLVAASRKTFLRNPPYFYPDFYLDVQRDSDSDVQEEAKFFFATAVDKKLDPWKVDKFDKSVLGFLIEYQTYDLSKALVEVACLVEENSQDTSERILVSLLNAICKDESLHTRWKVELAKTVLSCAKEKKINVVNEPFDFCCKTMISLLVAMEENQQPAFNDETSIHCCVAQLLRSHGAELSGESYETLRAICPEIDQILENTPVQELVPWTSTSKEHKNVLHRVARRQECKEIGRTICCQASAGSFGNTDLFVGINITSGKEVAIKRIKKTQCKPNLKKLYAQLDCEQVIRYFLHLDEIDHVYFVFELMEGNLDAYLDVDALVKLDERTSLCGDIVKGLKYLHEHEIPHFHDHLKPTSIFYKTHPKLCLKITDFDHSQPADGTSNTYVWSSPEVLKKLENPSEFSDMFSCGLLLHYILSKGKHPFCPDSSTSTSHIVSKTELNIKDNNSKVEDSLSPEGTHLVKNMLGDKVDRKSAAEALDHPLFWPKTKKVDLLTAVGNQPEFEYPRAGRLVVLSAVETELEARFGTIVKHVEWNDPGNVHMPDIYKEMGKMRKKRKYDTHSVVELVRFIRNAKAHVSESTRPTSIRKLLLEDFVFLEYFPNLVMEVYKAVTTHGWDQTREEIKYALKK</sequence>
<evidence type="ECO:0000313" key="7">
    <source>
        <dbReference type="RefSeq" id="XP_031574968.1"/>
    </source>
</evidence>
<proteinExistence type="predicted"/>
<dbReference type="GO" id="GO:0051082">
    <property type="term" value="F:unfolded protein binding"/>
    <property type="evidence" value="ECO:0007669"/>
    <property type="project" value="TreeGrafter"/>
</dbReference>
<dbReference type="GO" id="GO:1990604">
    <property type="term" value="C:IRE1-TRAF2-ASK1 complex"/>
    <property type="evidence" value="ECO:0007669"/>
    <property type="project" value="TreeGrafter"/>
</dbReference>
<feature type="domain" description="KEN" evidence="5">
    <location>
        <begin position="968"/>
        <end position="1108"/>
    </location>
</feature>
<dbReference type="InterPro" id="IPR000719">
    <property type="entry name" value="Prot_kinase_dom"/>
</dbReference>
<feature type="domain" description="Protein kinase" evidence="4">
    <location>
        <begin position="715"/>
        <end position="965"/>
    </location>
</feature>
<dbReference type="PANTHER" id="PTHR13954:SF6">
    <property type="entry name" value="NON-SPECIFIC SERINE_THREONINE PROTEIN KINASE"/>
    <property type="match status" value="1"/>
</dbReference>
<dbReference type="InterPro" id="IPR038357">
    <property type="entry name" value="KEN_sf"/>
</dbReference>
<dbReference type="KEGG" id="aten:116308632"/>
<accession>A0A6P8JBA7</accession>
<dbReference type="Pfam" id="PF00069">
    <property type="entry name" value="Pkinase"/>
    <property type="match status" value="1"/>
</dbReference>
<dbReference type="PROSITE" id="PS50011">
    <property type="entry name" value="PROTEIN_KINASE_DOM"/>
    <property type="match status" value="1"/>
</dbReference>
<keyword evidence="6" id="KW-1185">Reference proteome</keyword>
<evidence type="ECO:0000256" key="3">
    <source>
        <dbReference type="ARBA" id="ARBA00022840"/>
    </source>
</evidence>
<dbReference type="SMART" id="SM00248">
    <property type="entry name" value="ANK"/>
    <property type="match status" value="3"/>
</dbReference>
<dbReference type="RefSeq" id="XP_031574968.1">
    <property type="nucleotide sequence ID" value="XM_031719108.1"/>
</dbReference>
<evidence type="ECO:0000259" key="5">
    <source>
        <dbReference type="PROSITE" id="PS51392"/>
    </source>
</evidence>
<dbReference type="AlphaFoldDB" id="A0A6P8JBA7"/>
<organism evidence="6 7">
    <name type="scientific">Actinia tenebrosa</name>
    <name type="common">Australian red waratah sea anemone</name>
    <dbReference type="NCBI Taxonomy" id="6105"/>
    <lineage>
        <taxon>Eukaryota</taxon>
        <taxon>Metazoa</taxon>
        <taxon>Cnidaria</taxon>
        <taxon>Anthozoa</taxon>
        <taxon>Hexacorallia</taxon>
        <taxon>Actiniaria</taxon>
        <taxon>Actiniidae</taxon>
        <taxon>Actinia</taxon>
    </lineage>
</organism>
<dbReference type="Gene3D" id="1.20.1440.180">
    <property type="entry name" value="KEN domain"/>
    <property type="match status" value="1"/>
</dbReference>
<dbReference type="PROSITE" id="PS51392">
    <property type="entry name" value="KEN"/>
    <property type="match status" value="1"/>
</dbReference>
<dbReference type="InterPro" id="IPR011009">
    <property type="entry name" value="Kinase-like_dom_sf"/>
</dbReference>
<dbReference type="FunCoup" id="A0A6P8JBA7">
    <property type="interactions" value="467"/>
</dbReference>
<dbReference type="OrthoDB" id="6060579at2759"/>
<keyword evidence="3" id="KW-0067">ATP-binding</keyword>
<dbReference type="InterPro" id="IPR002110">
    <property type="entry name" value="Ankyrin_rpt"/>
</dbReference>
<dbReference type="GO" id="GO:0070059">
    <property type="term" value="P:intrinsic apoptotic signaling pathway in response to endoplasmic reticulum stress"/>
    <property type="evidence" value="ECO:0007669"/>
    <property type="project" value="TreeGrafter"/>
</dbReference>
<evidence type="ECO:0000259" key="4">
    <source>
        <dbReference type="PROSITE" id="PS50011"/>
    </source>
</evidence>
<dbReference type="SUPFAM" id="SSF48403">
    <property type="entry name" value="Ankyrin repeat"/>
    <property type="match status" value="2"/>
</dbReference>
<dbReference type="Proteomes" id="UP000515163">
    <property type="component" value="Unplaced"/>
</dbReference>
<reference evidence="7" key="1">
    <citation type="submission" date="2025-08" db="UniProtKB">
        <authorList>
            <consortium name="RefSeq"/>
        </authorList>
    </citation>
    <scope>IDENTIFICATION</scope>
    <source>
        <tissue evidence="7">Tentacle</tissue>
    </source>
</reference>
<gene>
    <name evidence="7" type="primary">LOC116308632</name>
</gene>
<dbReference type="GO" id="GO:0004521">
    <property type="term" value="F:RNA endonuclease activity"/>
    <property type="evidence" value="ECO:0007669"/>
    <property type="project" value="InterPro"/>
</dbReference>
<evidence type="ECO:0000256" key="1">
    <source>
        <dbReference type="ARBA" id="ARBA00022729"/>
    </source>
</evidence>
<dbReference type="InterPro" id="IPR045133">
    <property type="entry name" value="IRE1/2-like"/>
</dbReference>
<name>A0A6P8JBA7_ACTTE</name>
<dbReference type="GeneID" id="116308632"/>
<evidence type="ECO:0000256" key="2">
    <source>
        <dbReference type="ARBA" id="ARBA00022741"/>
    </source>
</evidence>
<dbReference type="Gene3D" id="1.25.40.20">
    <property type="entry name" value="Ankyrin repeat-containing domain"/>
    <property type="match status" value="3"/>
</dbReference>
<dbReference type="Pfam" id="PF06479">
    <property type="entry name" value="Ribonuc_2-5A"/>
    <property type="match status" value="1"/>
</dbReference>